<dbReference type="PIRSF" id="PIRSF028099">
    <property type="entry name" value="DUF1111"/>
    <property type="match status" value="1"/>
</dbReference>
<evidence type="ECO:0000256" key="4">
    <source>
        <dbReference type="PROSITE-ProRule" id="PRU00433"/>
    </source>
</evidence>
<accession>A0A4R2N081</accession>
<evidence type="ECO:0000313" key="7">
    <source>
        <dbReference type="Proteomes" id="UP000294841"/>
    </source>
</evidence>
<dbReference type="Proteomes" id="UP000294841">
    <property type="component" value="Unassembled WGS sequence"/>
</dbReference>
<dbReference type="GO" id="GO:0020037">
    <property type="term" value="F:heme binding"/>
    <property type="evidence" value="ECO:0007669"/>
    <property type="project" value="InterPro"/>
</dbReference>
<evidence type="ECO:0000256" key="1">
    <source>
        <dbReference type="ARBA" id="ARBA00022617"/>
    </source>
</evidence>
<feature type="domain" description="Cytochrome c" evidence="5">
    <location>
        <begin position="331"/>
        <end position="453"/>
    </location>
</feature>
<dbReference type="SUPFAM" id="SSF46626">
    <property type="entry name" value="Cytochrome c"/>
    <property type="match status" value="1"/>
</dbReference>
<protein>
    <submittedName>
        <fullName evidence="6">CxxC motif-containing protein (DUF1111 family)</fullName>
    </submittedName>
</protein>
<keyword evidence="1 4" id="KW-0349">Heme</keyword>
<evidence type="ECO:0000259" key="5">
    <source>
        <dbReference type="PROSITE" id="PS51007"/>
    </source>
</evidence>
<dbReference type="InterPro" id="IPR051395">
    <property type="entry name" value="Cytochrome_c_Peroxidase/MauG"/>
</dbReference>
<dbReference type="EMBL" id="SLXI01000003">
    <property type="protein sequence ID" value="TCP12802.1"/>
    <property type="molecule type" value="Genomic_DNA"/>
</dbReference>
<comment type="caution">
    <text evidence="6">The sequence shown here is derived from an EMBL/GenBank/DDBJ whole genome shotgun (WGS) entry which is preliminary data.</text>
</comment>
<proteinExistence type="predicted"/>
<dbReference type="InterPro" id="IPR036909">
    <property type="entry name" value="Cyt_c-like_dom_sf"/>
</dbReference>
<dbReference type="GO" id="GO:0004130">
    <property type="term" value="F:cytochrome-c peroxidase activity"/>
    <property type="evidence" value="ECO:0007669"/>
    <property type="project" value="TreeGrafter"/>
</dbReference>
<sequence length="453" mass="50874">MIPITNTLSTRFIISTILFSISSYCFASNSIFENRTILPSHKPISGLTDTEQDTFMLGRSFFSIPWVASPSATTARDGLGPLFNANACIACHSEKHHKSKISNNSYIQRTLVFKLSQPSKHHLRPKNTSTMPDPVYGPQIAINATGTIPFEAKPDILWHNHQEKLTDGTIIELRRPEGKLTELNYGRLDPDTKISLRIAPLLIGLGLLAKIPDKDIISTAEKQKKTASLVKGKVQWVYNPYHKKREIGRFGYKAAQSSIRMQTADAAVNDMGLTNPFFPTETCTKIQVDCLNATPSRNSPQGRLDLPLVRLNAIAFYLENIKSPANIKDNPKYSKGKNIFENIGCAECHQPMQKTKDNIVFYPYTDMLLHDMGKELSDNRPEFEATPQDWRTAALWGIGAKVREGFLLLHDGRARNLTEAILWHSGESESSTEKFKQLSKEDRQALLEFVESL</sequence>
<dbReference type="Pfam" id="PF06537">
    <property type="entry name" value="DHOR"/>
    <property type="match status" value="1"/>
</dbReference>
<dbReference type="Gene3D" id="1.10.760.10">
    <property type="entry name" value="Cytochrome c-like domain"/>
    <property type="match status" value="1"/>
</dbReference>
<dbReference type="RefSeq" id="WP_132023411.1">
    <property type="nucleotide sequence ID" value="NZ_CP016605.1"/>
</dbReference>
<keyword evidence="2 4" id="KW-0479">Metal-binding</keyword>
<evidence type="ECO:0000256" key="3">
    <source>
        <dbReference type="ARBA" id="ARBA00023004"/>
    </source>
</evidence>
<dbReference type="PANTHER" id="PTHR30600:SF4">
    <property type="entry name" value="CYTOCHROME C DOMAIN-CONTAINING PROTEIN"/>
    <property type="match status" value="1"/>
</dbReference>
<organism evidence="6 7">
    <name type="scientific">Bisgaardia hudsonensis</name>
    <dbReference type="NCBI Taxonomy" id="109472"/>
    <lineage>
        <taxon>Bacteria</taxon>
        <taxon>Pseudomonadati</taxon>
        <taxon>Pseudomonadota</taxon>
        <taxon>Gammaproteobacteria</taxon>
        <taxon>Pasteurellales</taxon>
        <taxon>Pasteurellaceae</taxon>
        <taxon>Bisgaardia</taxon>
    </lineage>
</organism>
<dbReference type="AlphaFoldDB" id="A0A4R2N081"/>
<dbReference type="GO" id="GO:0009055">
    <property type="term" value="F:electron transfer activity"/>
    <property type="evidence" value="ECO:0007669"/>
    <property type="project" value="InterPro"/>
</dbReference>
<evidence type="ECO:0000313" key="6">
    <source>
        <dbReference type="EMBL" id="TCP12802.1"/>
    </source>
</evidence>
<gene>
    <name evidence="6" type="ORF">EV697_103106</name>
</gene>
<dbReference type="PANTHER" id="PTHR30600">
    <property type="entry name" value="CYTOCHROME C PEROXIDASE-RELATED"/>
    <property type="match status" value="1"/>
</dbReference>
<dbReference type="InterPro" id="IPR010538">
    <property type="entry name" value="DHOR"/>
</dbReference>
<dbReference type="InterPro" id="IPR009056">
    <property type="entry name" value="Cyt_c-like_dom"/>
</dbReference>
<keyword evidence="7" id="KW-1185">Reference proteome</keyword>
<dbReference type="OrthoDB" id="9805202at2"/>
<name>A0A4R2N081_9PAST</name>
<reference evidence="6 7" key="1">
    <citation type="submission" date="2019-03" db="EMBL/GenBank/DDBJ databases">
        <title>Genomic Encyclopedia of Type Strains, Phase IV (KMG-IV): sequencing the most valuable type-strain genomes for metagenomic binning, comparative biology and taxonomic classification.</title>
        <authorList>
            <person name="Goeker M."/>
        </authorList>
    </citation>
    <scope>NUCLEOTIDE SEQUENCE [LARGE SCALE GENOMIC DNA]</scope>
    <source>
        <strain evidence="6 7">DSM 28231</strain>
    </source>
</reference>
<keyword evidence="3 4" id="KW-0408">Iron</keyword>
<dbReference type="PROSITE" id="PS51007">
    <property type="entry name" value="CYTC"/>
    <property type="match status" value="1"/>
</dbReference>
<evidence type="ECO:0000256" key="2">
    <source>
        <dbReference type="ARBA" id="ARBA00022723"/>
    </source>
</evidence>
<dbReference type="GO" id="GO:0046872">
    <property type="term" value="F:metal ion binding"/>
    <property type="evidence" value="ECO:0007669"/>
    <property type="project" value="UniProtKB-KW"/>
</dbReference>